<feature type="region of interest" description="Disordered" evidence="1">
    <location>
        <begin position="372"/>
        <end position="433"/>
    </location>
</feature>
<proteinExistence type="predicted"/>
<protein>
    <submittedName>
        <fullName evidence="3">Uncharacterized protein</fullName>
    </submittedName>
</protein>
<accession>A0A1I7MHM8</accession>
<dbReference type="Proteomes" id="UP000198881">
    <property type="component" value="Unassembled WGS sequence"/>
</dbReference>
<evidence type="ECO:0000313" key="4">
    <source>
        <dbReference type="Proteomes" id="UP000198881"/>
    </source>
</evidence>
<dbReference type="EMBL" id="FPCG01000002">
    <property type="protein sequence ID" value="SFV21434.1"/>
    <property type="molecule type" value="Genomic_DNA"/>
</dbReference>
<dbReference type="RefSeq" id="WP_091694998.1">
    <property type="nucleotide sequence ID" value="NZ_FPCG01000002.1"/>
</dbReference>
<dbReference type="OrthoDB" id="8477132at2"/>
<feature type="transmembrane region" description="Helical" evidence="2">
    <location>
        <begin position="222"/>
        <end position="244"/>
    </location>
</feature>
<evidence type="ECO:0000256" key="1">
    <source>
        <dbReference type="SAM" id="MobiDB-lite"/>
    </source>
</evidence>
<feature type="compositionally biased region" description="Polar residues" evidence="1">
    <location>
        <begin position="423"/>
        <end position="433"/>
    </location>
</feature>
<sequence length="433" mass="46801">MSGERQTITVGLMADPGLPAEMARKVNRSLPDLLPQRVDSEVDWVVDVVDEALSLNEDGDVDLPNRAPDLLRSHGWDMVLYITDLPRFEDNVPVVAEVAPAQRAAALSLPTLGVLNLKKRVTETLARMVGHLHAGQIATTGAIPTVTSDRDDPDALKELTPLEGTTSGTIREELAEPQAGDTHAEVEQIYSPTALNKLRLLTGMVLSNRPGRLPLAMTKSGAAAAAAGAYGVFYGSIWVLSDVIVLPRQIFVTVLAIALMTAWLIATNGLWTRAKKREGGRRWAAMDNTATVVTVVTAAVMMYATLFLMLFVAALILIPEHYLAGELEHEVSWVDYLDLTWLATSMGIMAGAVGSSFDDDDAIRDATYSLRESERRSQFKQEQKEADEQGNEPPPVDEVDRHGRRLGTAGTADGENAGHLTAPGTSQTSEGRS</sequence>
<reference evidence="3 4" key="1">
    <citation type="submission" date="2016-10" db="EMBL/GenBank/DDBJ databases">
        <authorList>
            <person name="de Groot N.N."/>
        </authorList>
    </citation>
    <scope>NUCLEOTIDE SEQUENCE [LARGE SCALE GENOMIC DNA]</scope>
    <source>
        <strain evidence="3 4">CGMCC 1.7054</strain>
    </source>
</reference>
<evidence type="ECO:0000313" key="3">
    <source>
        <dbReference type="EMBL" id="SFV21434.1"/>
    </source>
</evidence>
<keyword evidence="2" id="KW-0472">Membrane</keyword>
<evidence type="ECO:0000256" key="2">
    <source>
        <dbReference type="SAM" id="Phobius"/>
    </source>
</evidence>
<dbReference type="STRING" id="574650.SAMN04487966_102354"/>
<feature type="transmembrane region" description="Helical" evidence="2">
    <location>
        <begin position="250"/>
        <end position="271"/>
    </location>
</feature>
<keyword evidence="2" id="KW-1133">Transmembrane helix</keyword>
<dbReference type="AlphaFoldDB" id="A0A1I7MHM8"/>
<feature type="transmembrane region" description="Helical" evidence="2">
    <location>
        <begin position="292"/>
        <end position="319"/>
    </location>
</feature>
<feature type="compositionally biased region" description="Basic and acidic residues" evidence="1">
    <location>
        <begin position="372"/>
        <end position="387"/>
    </location>
</feature>
<keyword evidence="4" id="KW-1185">Reference proteome</keyword>
<organism evidence="3 4">
    <name type="scientific">Micrococcus terreus</name>
    <dbReference type="NCBI Taxonomy" id="574650"/>
    <lineage>
        <taxon>Bacteria</taxon>
        <taxon>Bacillati</taxon>
        <taxon>Actinomycetota</taxon>
        <taxon>Actinomycetes</taxon>
        <taxon>Micrococcales</taxon>
        <taxon>Micrococcaceae</taxon>
        <taxon>Micrococcus</taxon>
    </lineage>
</organism>
<keyword evidence="2" id="KW-0812">Transmembrane</keyword>
<name>A0A1I7MHM8_9MICC</name>
<gene>
    <name evidence="3" type="ORF">SAMN04487966_102354</name>
</gene>